<keyword evidence="2" id="KW-1185">Reference proteome</keyword>
<evidence type="ECO:0000259" key="1">
    <source>
        <dbReference type="Pfam" id="PF16507"/>
    </source>
</evidence>
<reference evidence="3" key="1">
    <citation type="submission" date="2022-11" db="UniProtKB">
        <authorList>
            <consortium name="WormBaseParasite"/>
        </authorList>
    </citation>
    <scope>IDENTIFICATION</scope>
</reference>
<name>A0A914I208_GLORO</name>
<protein>
    <submittedName>
        <fullName evidence="3">Proteasome activator Blm10 mid region domain-containing protein</fullName>
    </submittedName>
</protein>
<organism evidence="2 3">
    <name type="scientific">Globodera rostochiensis</name>
    <name type="common">Golden nematode worm</name>
    <name type="synonym">Heterodera rostochiensis</name>
    <dbReference type="NCBI Taxonomy" id="31243"/>
    <lineage>
        <taxon>Eukaryota</taxon>
        <taxon>Metazoa</taxon>
        <taxon>Ecdysozoa</taxon>
        <taxon>Nematoda</taxon>
        <taxon>Chromadorea</taxon>
        <taxon>Rhabditida</taxon>
        <taxon>Tylenchina</taxon>
        <taxon>Tylenchomorpha</taxon>
        <taxon>Tylenchoidea</taxon>
        <taxon>Heteroderidae</taxon>
        <taxon>Heteroderinae</taxon>
        <taxon>Globodera</taxon>
    </lineage>
</organism>
<dbReference type="WBParaSite" id="Gr19_v10_g6136.t1">
    <property type="protein sequence ID" value="Gr19_v10_g6136.t1"/>
    <property type="gene ID" value="Gr19_v10_g6136"/>
</dbReference>
<proteinExistence type="predicted"/>
<accession>A0A914I208</accession>
<sequence length="119" mass="13907">MSSNSSSTSLKFQRTVWQHRLLPYFTELQEEADRHFCQIKSIAVETLSVSTETVSKRALTNSSSPFSYYFHPSKVGGHTLSLLTFLLKLCSSFLHRVSRERYTARRYRQKVREKMHLSD</sequence>
<dbReference type="AlphaFoldDB" id="A0A914I208"/>
<dbReference type="Pfam" id="PF16507">
    <property type="entry name" value="HEAT_PSME4_mid"/>
    <property type="match status" value="1"/>
</dbReference>
<feature type="domain" description="Proteasome activator Blm10 middle HEAT repeats region" evidence="1">
    <location>
        <begin position="68"/>
        <end position="114"/>
    </location>
</feature>
<evidence type="ECO:0000313" key="2">
    <source>
        <dbReference type="Proteomes" id="UP000887572"/>
    </source>
</evidence>
<evidence type="ECO:0000313" key="3">
    <source>
        <dbReference type="WBParaSite" id="Gr19_v10_g6136.t1"/>
    </source>
</evidence>
<dbReference type="Proteomes" id="UP000887572">
    <property type="component" value="Unplaced"/>
</dbReference>
<dbReference type="InterPro" id="IPR032430">
    <property type="entry name" value="Blm10_mid"/>
</dbReference>